<feature type="compositionally biased region" description="Basic and acidic residues" evidence="1">
    <location>
        <begin position="144"/>
        <end position="153"/>
    </location>
</feature>
<comment type="caution">
    <text evidence="2">The sequence shown here is derived from an EMBL/GenBank/DDBJ whole genome shotgun (WGS) entry which is preliminary data.</text>
</comment>
<gene>
    <name evidence="2" type="ORF">NHX12_005567</name>
</gene>
<dbReference type="AlphaFoldDB" id="A0A9Q0IAH6"/>
<name>A0A9Q0IAH6_9TELE</name>
<feature type="compositionally biased region" description="Pro residues" evidence="1">
    <location>
        <begin position="103"/>
        <end position="112"/>
    </location>
</feature>
<evidence type="ECO:0000313" key="2">
    <source>
        <dbReference type="EMBL" id="KAJ3593232.1"/>
    </source>
</evidence>
<dbReference type="Proteomes" id="UP001148018">
    <property type="component" value="Unassembled WGS sequence"/>
</dbReference>
<protein>
    <submittedName>
        <fullName evidence="2">Uncharacterized protein</fullName>
    </submittedName>
</protein>
<reference evidence="2" key="1">
    <citation type="submission" date="2022-07" db="EMBL/GenBank/DDBJ databases">
        <title>Chromosome-level genome of Muraenolepis orangiensis.</title>
        <authorList>
            <person name="Kim J."/>
        </authorList>
    </citation>
    <scope>NUCLEOTIDE SEQUENCE</scope>
    <source>
        <strain evidence="2">KU_S4_2022</strain>
        <tissue evidence="2">Muscle</tissue>
    </source>
</reference>
<accession>A0A9Q0IAH6</accession>
<sequence length="153" mass="15716">MTTVGGVPVPPGPHSPGRPLSSTAVPHPSQALSPGLCPGSSPWPGRSPTSTLESKDSGIIERGSSVEQARDDHLDPLPPPGSVRTNLAPLKDQASMGLDVPAPRNPPPPKRPLPQRNAHTTSSLVLPRPNSVAADGRISTGRHGGAERSRAVG</sequence>
<feature type="region of interest" description="Disordered" evidence="1">
    <location>
        <begin position="1"/>
        <end position="153"/>
    </location>
</feature>
<evidence type="ECO:0000256" key="1">
    <source>
        <dbReference type="SAM" id="MobiDB-lite"/>
    </source>
</evidence>
<keyword evidence="3" id="KW-1185">Reference proteome</keyword>
<proteinExistence type="predicted"/>
<evidence type="ECO:0000313" key="3">
    <source>
        <dbReference type="Proteomes" id="UP001148018"/>
    </source>
</evidence>
<organism evidence="2 3">
    <name type="scientific">Muraenolepis orangiensis</name>
    <name type="common">Patagonian moray cod</name>
    <dbReference type="NCBI Taxonomy" id="630683"/>
    <lineage>
        <taxon>Eukaryota</taxon>
        <taxon>Metazoa</taxon>
        <taxon>Chordata</taxon>
        <taxon>Craniata</taxon>
        <taxon>Vertebrata</taxon>
        <taxon>Euteleostomi</taxon>
        <taxon>Actinopterygii</taxon>
        <taxon>Neopterygii</taxon>
        <taxon>Teleostei</taxon>
        <taxon>Neoteleostei</taxon>
        <taxon>Acanthomorphata</taxon>
        <taxon>Zeiogadaria</taxon>
        <taxon>Gadariae</taxon>
        <taxon>Gadiformes</taxon>
        <taxon>Muraenolepidoidei</taxon>
        <taxon>Muraenolepididae</taxon>
        <taxon>Muraenolepis</taxon>
    </lineage>
</organism>
<dbReference type="EMBL" id="JANIIK010000112">
    <property type="protein sequence ID" value="KAJ3593232.1"/>
    <property type="molecule type" value="Genomic_DNA"/>
</dbReference>